<dbReference type="InterPro" id="IPR033932">
    <property type="entry name" value="YtcJ-like"/>
</dbReference>
<evidence type="ECO:0000259" key="2">
    <source>
        <dbReference type="Pfam" id="PF07969"/>
    </source>
</evidence>
<keyword evidence="4" id="KW-1185">Reference proteome</keyword>
<comment type="caution">
    <text evidence="3">The sequence shown here is derived from an EMBL/GenBank/DDBJ whole genome shotgun (WGS) entry which is preliminary data.</text>
</comment>
<dbReference type="GO" id="GO:0016810">
    <property type="term" value="F:hydrolase activity, acting on carbon-nitrogen (but not peptide) bonds"/>
    <property type="evidence" value="ECO:0007669"/>
    <property type="project" value="InterPro"/>
</dbReference>
<dbReference type="Gene3D" id="2.30.40.10">
    <property type="entry name" value="Urease, subunit C, domain 1"/>
    <property type="match status" value="1"/>
</dbReference>
<reference evidence="3 4" key="1">
    <citation type="submission" date="2017-10" db="EMBL/GenBank/DDBJ databases">
        <title>Frigbacter circumglobatus gen. nov. sp. nov., isolated from sediment cultured in situ.</title>
        <authorList>
            <person name="Zhao Z."/>
        </authorList>
    </citation>
    <scope>NUCLEOTIDE SEQUENCE [LARGE SCALE GENOMIC DNA]</scope>
    <source>
        <strain evidence="3 4">ZYL</strain>
    </source>
</reference>
<evidence type="ECO:0000313" key="4">
    <source>
        <dbReference type="Proteomes" id="UP000229730"/>
    </source>
</evidence>
<dbReference type="OrthoDB" id="9811399at2"/>
<dbReference type="PANTHER" id="PTHR22642:SF2">
    <property type="entry name" value="PROTEIN LONG AFTER FAR-RED 3"/>
    <property type="match status" value="1"/>
</dbReference>
<dbReference type="SUPFAM" id="SSF51338">
    <property type="entry name" value="Composite domain of metallo-dependent hydrolases"/>
    <property type="match status" value="1"/>
</dbReference>
<dbReference type="PANTHER" id="PTHR22642">
    <property type="entry name" value="IMIDAZOLONEPROPIONASE"/>
    <property type="match status" value="1"/>
</dbReference>
<dbReference type="InterPro" id="IPR011059">
    <property type="entry name" value="Metal-dep_hydrolase_composite"/>
</dbReference>
<dbReference type="Proteomes" id="UP000229730">
    <property type="component" value="Unassembled WGS sequence"/>
</dbReference>
<protein>
    <submittedName>
        <fullName evidence="3">Hydrolase</fullName>
    </submittedName>
</protein>
<dbReference type="EMBL" id="PDEM01000016">
    <property type="protein sequence ID" value="PHZ85222.1"/>
    <property type="molecule type" value="Genomic_DNA"/>
</dbReference>
<dbReference type="InterPro" id="IPR032466">
    <property type="entry name" value="Metal_Hydrolase"/>
</dbReference>
<sequence>MVTGCNLTTARRRGAAFMALTVLGFGAVQAADLPQADHIYTNGTVYTVEAEQPWAEAVAIKGDEIVFVGSSVEAAKYAGPRTETHDLKQGFMMPGFIDTHAHPIMGGAYARALSLDTFAGPEEWIKGIGEYAGGNPDLPLIFGYGFLASAFGEAGPTSEMLDTVVSDRPVFIMDEGFHSGWGNSKALESLGITRDTADPTPGFNYYKRDSDGNPTGWFLEGTASLAMEHLNVFNEAAIADGTDLVFDIMNGYGITAVFDAGALDVATMALGVLQRLDAAGEFTVRLVGSHMVAAPDQMDGALDLVENLAATTKSDRYHIRILKIMDDGTIEGRTAGMFVDYQGEPGNKGATVFTQAQLDSMVIDAAGRQIDVHIHALGERAIHEVLNAIEAARTAHSDSTSRYTICHIQVMTDAAVKRFAELDVIAQSTPLWTSYDTEGRKFVNADQFSRYFRYNSLKKAGVRLTFGSDFPASGAGTLGMSPLFNMEVGLTRQQAGQPDAPVQPSVEERLDMESLIRGYTADAAYQLHMEDEIGSLKVGKKADMIILDHNPFATQNDEIHKIQVKMTMMGGRVVYQK</sequence>
<dbReference type="InterPro" id="IPR013108">
    <property type="entry name" value="Amidohydro_3"/>
</dbReference>
<gene>
    <name evidence="3" type="ORF">CRD36_07380</name>
</gene>
<dbReference type="Gene3D" id="3.20.20.140">
    <property type="entry name" value="Metal-dependent hydrolases"/>
    <property type="match status" value="1"/>
</dbReference>
<evidence type="ECO:0000256" key="1">
    <source>
        <dbReference type="SAM" id="SignalP"/>
    </source>
</evidence>
<keyword evidence="3" id="KW-0378">Hydrolase</keyword>
<name>A0A2G4YSA8_9PROT</name>
<feature type="signal peptide" evidence="1">
    <location>
        <begin position="1"/>
        <end position="30"/>
    </location>
</feature>
<dbReference type="CDD" id="cd01300">
    <property type="entry name" value="YtcJ_like"/>
    <property type="match status" value="1"/>
</dbReference>
<feature type="chain" id="PRO_5013915493" evidence="1">
    <location>
        <begin position="31"/>
        <end position="577"/>
    </location>
</feature>
<feature type="domain" description="Amidohydrolase 3" evidence="2">
    <location>
        <begin position="83"/>
        <end position="575"/>
    </location>
</feature>
<dbReference type="Gene3D" id="3.10.310.70">
    <property type="match status" value="1"/>
</dbReference>
<keyword evidence="1" id="KW-0732">Signal</keyword>
<proteinExistence type="predicted"/>
<dbReference type="Pfam" id="PF07969">
    <property type="entry name" value="Amidohydro_3"/>
    <property type="match status" value="1"/>
</dbReference>
<dbReference type="SUPFAM" id="SSF51556">
    <property type="entry name" value="Metallo-dependent hydrolases"/>
    <property type="match status" value="1"/>
</dbReference>
<dbReference type="AlphaFoldDB" id="A0A2G4YSA8"/>
<dbReference type="InParanoid" id="A0A2G4YSA8"/>
<accession>A0A2G4YSA8</accession>
<evidence type="ECO:0000313" key="3">
    <source>
        <dbReference type="EMBL" id="PHZ85222.1"/>
    </source>
</evidence>
<organism evidence="3 4">
    <name type="scientific">Paremcibacter congregatus</name>
    <dbReference type="NCBI Taxonomy" id="2043170"/>
    <lineage>
        <taxon>Bacteria</taxon>
        <taxon>Pseudomonadati</taxon>
        <taxon>Pseudomonadota</taxon>
        <taxon>Alphaproteobacteria</taxon>
        <taxon>Emcibacterales</taxon>
        <taxon>Emcibacteraceae</taxon>
        <taxon>Paremcibacter</taxon>
    </lineage>
</organism>